<dbReference type="Gene3D" id="2.120.10.30">
    <property type="entry name" value="TolB, C-terminal domain"/>
    <property type="match status" value="3"/>
</dbReference>
<evidence type="ECO:0000256" key="1">
    <source>
        <dbReference type="ARBA" id="ARBA00009820"/>
    </source>
</evidence>
<reference evidence="2 3" key="1">
    <citation type="submission" date="2016-07" db="EMBL/GenBank/DDBJ databases">
        <title>Genome analysis of Flavihumibacter stibioxidans YS-17.</title>
        <authorList>
            <person name="Shi K."/>
            <person name="Han Y."/>
            <person name="Wang G."/>
        </authorList>
    </citation>
    <scope>NUCLEOTIDE SEQUENCE [LARGE SCALE GENOMIC DNA]</scope>
    <source>
        <strain evidence="2 3">YS-17</strain>
    </source>
</reference>
<dbReference type="Proteomes" id="UP000765802">
    <property type="component" value="Unassembled WGS sequence"/>
</dbReference>
<dbReference type="Pfam" id="PF07676">
    <property type="entry name" value="PD40"/>
    <property type="match status" value="5"/>
</dbReference>
<dbReference type="RefSeq" id="WP_187257644.1">
    <property type="nucleotide sequence ID" value="NZ_JBHULF010000006.1"/>
</dbReference>
<proteinExistence type="inferred from homology"/>
<organism evidence="2 3">
    <name type="scientific">Flavihumibacter stibioxidans</name>
    <dbReference type="NCBI Taxonomy" id="1834163"/>
    <lineage>
        <taxon>Bacteria</taxon>
        <taxon>Pseudomonadati</taxon>
        <taxon>Bacteroidota</taxon>
        <taxon>Chitinophagia</taxon>
        <taxon>Chitinophagales</taxon>
        <taxon>Chitinophagaceae</taxon>
        <taxon>Flavihumibacter</taxon>
    </lineage>
</organism>
<comment type="caution">
    <text evidence="2">The sequence shown here is derived from an EMBL/GenBank/DDBJ whole genome shotgun (WGS) entry which is preliminary data.</text>
</comment>
<sequence>MISFFNLAGLGTVVLSSFLLFTGNNGSHQLLSKNPAPASLADTLHYPEETHFRNLRQLTFGGDNAEAYFSYDGKYLVFQKTSAKEGIPCDQIYIGKIPANEKEAFVPKLVSSGKGRTTCAYFLPDGKHIVYASTHLGGDECPPVPDRSKYGNRYIWPLYASYDIFMADTNGVIVKQLTHAKGYDAEATISPDGRKMVYTSDKDGDLELYIMDLKTGKEKRITHTVGYDGGAWFSPDGKKLIWRASRPQTAEEIKEYKDFLAEHLVAPTKMEVYTANVDGSDMKQITSLGQANWAPVFMPDSKRILFASNHEYKRGFPFNLYMMNGDGTNRVKVSRDKGFDAFAMFSYDGSKIVFCSNRNNGGTRDTNIFVADWAE</sequence>
<name>A0ABR7MBL5_9BACT</name>
<comment type="similarity">
    <text evidence="1">Belongs to the TolB family.</text>
</comment>
<dbReference type="SUPFAM" id="SSF82171">
    <property type="entry name" value="DPP6 N-terminal domain-like"/>
    <property type="match status" value="1"/>
</dbReference>
<protein>
    <recommendedName>
        <fullName evidence="4">WD40 repeat protein</fullName>
    </recommendedName>
</protein>
<evidence type="ECO:0008006" key="4">
    <source>
        <dbReference type="Google" id="ProtNLM"/>
    </source>
</evidence>
<keyword evidence="3" id="KW-1185">Reference proteome</keyword>
<dbReference type="PANTHER" id="PTHR36842:SF1">
    <property type="entry name" value="PROTEIN TOLB"/>
    <property type="match status" value="1"/>
</dbReference>
<dbReference type="InterPro" id="IPR011659">
    <property type="entry name" value="WD40"/>
</dbReference>
<dbReference type="EMBL" id="MBUA01000027">
    <property type="protein sequence ID" value="MBC6492341.1"/>
    <property type="molecule type" value="Genomic_DNA"/>
</dbReference>
<evidence type="ECO:0000313" key="3">
    <source>
        <dbReference type="Proteomes" id="UP000765802"/>
    </source>
</evidence>
<accession>A0ABR7MBL5</accession>
<dbReference type="InterPro" id="IPR011042">
    <property type="entry name" value="6-blade_b-propeller_TolB-like"/>
</dbReference>
<dbReference type="PANTHER" id="PTHR36842">
    <property type="entry name" value="PROTEIN TOLB HOMOLOG"/>
    <property type="match status" value="1"/>
</dbReference>
<evidence type="ECO:0000313" key="2">
    <source>
        <dbReference type="EMBL" id="MBC6492341.1"/>
    </source>
</evidence>
<gene>
    <name evidence="2" type="ORF">BC349_14865</name>
</gene>